<evidence type="ECO:0008006" key="4">
    <source>
        <dbReference type="Google" id="ProtNLM"/>
    </source>
</evidence>
<organism evidence="2 3">
    <name type="scientific">Hymenobacter glacieicola</name>
    <dbReference type="NCBI Taxonomy" id="1562124"/>
    <lineage>
        <taxon>Bacteria</taxon>
        <taxon>Pseudomonadati</taxon>
        <taxon>Bacteroidota</taxon>
        <taxon>Cytophagia</taxon>
        <taxon>Cytophagales</taxon>
        <taxon>Hymenobacteraceae</taxon>
        <taxon>Hymenobacter</taxon>
    </lineage>
</organism>
<evidence type="ECO:0000256" key="1">
    <source>
        <dbReference type="SAM" id="MobiDB-lite"/>
    </source>
</evidence>
<proteinExistence type="predicted"/>
<accession>A0ABQ1WM95</accession>
<name>A0ABQ1WM95_9BACT</name>
<evidence type="ECO:0000313" key="2">
    <source>
        <dbReference type="EMBL" id="GGG33977.1"/>
    </source>
</evidence>
<comment type="caution">
    <text evidence="2">The sequence shown here is derived from an EMBL/GenBank/DDBJ whole genome shotgun (WGS) entry which is preliminary data.</text>
</comment>
<protein>
    <recommendedName>
        <fullName evidence="4">Helix-turn-helix domain-containing protein</fullName>
    </recommendedName>
</protein>
<feature type="region of interest" description="Disordered" evidence="1">
    <location>
        <begin position="220"/>
        <end position="262"/>
    </location>
</feature>
<dbReference type="RefSeq" id="WP_188556533.1">
    <property type="nucleotide sequence ID" value="NZ_BMGS01000002.1"/>
</dbReference>
<reference evidence="3" key="1">
    <citation type="journal article" date="2019" name="Int. J. Syst. Evol. Microbiol.">
        <title>The Global Catalogue of Microorganisms (GCM) 10K type strain sequencing project: providing services to taxonomists for standard genome sequencing and annotation.</title>
        <authorList>
            <consortium name="The Broad Institute Genomics Platform"/>
            <consortium name="The Broad Institute Genome Sequencing Center for Infectious Disease"/>
            <person name="Wu L."/>
            <person name="Ma J."/>
        </authorList>
    </citation>
    <scope>NUCLEOTIDE SEQUENCE [LARGE SCALE GENOMIC DNA]</scope>
    <source>
        <strain evidence="3">CGMCC 1.12990</strain>
    </source>
</reference>
<evidence type="ECO:0000313" key="3">
    <source>
        <dbReference type="Proteomes" id="UP000601361"/>
    </source>
</evidence>
<feature type="compositionally biased region" description="Basic residues" evidence="1">
    <location>
        <begin position="236"/>
        <end position="247"/>
    </location>
</feature>
<feature type="region of interest" description="Disordered" evidence="1">
    <location>
        <begin position="332"/>
        <end position="357"/>
    </location>
</feature>
<dbReference type="Proteomes" id="UP000601361">
    <property type="component" value="Unassembled WGS sequence"/>
</dbReference>
<dbReference type="EMBL" id="BMGS01000002">
    <property type="protein sequence ID" value="GGG33977.1"/>
    <property type="molecule type" value="Genomic_DNA"/>
</dbReference>
<gene>
    <name evidence="2" type="ORF">GCM10011378_08010</name>
</gene>
<keyword evidence="3" id="KW-1185">Reference proteome</keyword>
<sequence length="357" mass="38022">MNTPNRFLHADAPGGFRLPTTPVAPKMKSSPAELPLTLTADVLRLPYTPAVRLVLAEIVSLYAANGGCCDASDPHFAARLSINKDTVSVAIKQLEAEGLISKTVVAVQGGKYRTLTPNLGAIAAKAATNPYPEVEVNTRRNFRRVQDGNSGLHTPEIPVPHAGNSGFHTPEFPISQPGISGGNTYTINIPEEYSNESSSAAHVAAAGREAKVEPAPVLAREVSPAEGPDASASHTRGARPKSAKSRPAKPERTSRPELPFLESDIGTPEAFAAAFAGTDYELANLAYYFEKITAWRQKGEVPRRKDWKATAKQFFLNDISSNSLVLAPGVQQHAAAASSTDPGTRPAGSGYRSKYDQ</sequence>